<keyword evidence="4" id="KW-1185">Reference proteome</keyword>
<keyword evidence="2" id="KW-0812">Transmembrane</keyword>
<feature type="transmembrane region" description="Helical" evidence="2">
    <location>
        <begin position="37"/>
        <end position="58"/>
    </location>
</feature>
<sequence>MNPVATATVLLVATALVGLLSIAHVRSRGTDGLNLRTWMLVNFQLANVLSGFAHVLRWSNDRGYFEALSGPTTGAESGLVTAAWATFLGSCALWAGMVVPRPTLWGQSRGKHPEQLPRGSYTPENLYSFAAAHRVSVGGTALMLAAAGTFGMLRVMAVTSEGGGRIIAVDGGNARYAFLAGWLPWAVSILVLALASRRRVAGPAIWNTLILTAGLAALAVSSTWNGGRAELMYVSFPLLALMLPRIRVLKWPILVIGAVFFAVFVVVTTGQRVGATTDPWSFIDWQWGRFSMAAWAGQHVDLHGSLGGETVWSALLNVPMALLHFAGAGGDSPFRSMVEVSGFDLLGDGEQIYIVPGFTAEMILNFGVVGVLVGYLILGWLSALIADAYTRSRSESTRLLLASFGAVLVFQGIVGQLESFETFMTLSILPLWGLWLAERIVGNPRDRGRPLDLPGPADEARAPFKKRGARLS</sequence>
<feature type="transmembrane region" description="Helical" evidence="2">
    <location>
        <begin position="135"/>
        <end position="156"/>
    </location>
</feature>
<reference evidence="4" key="1">
    <citation type="journal article" date="2019" name="Int. J. Syst. Evol. Microbiol.">
        <title>The Global Catalogue of Microorganisms (GCM) 10K type strain sequencing project: providing services to taxonomists for standard genome sequencing and annotation.</title>
        <authorList>
            <consortium name="The Broad Institute Genomics Platform"/>
            <consortium name="The Broad Institute Genome Sequencing Center for Infectious Disease"/>
            <person name="Wu L."/>
            <person name="Ma J."/>
        </authorList>
    </citation>
    <scope>NUCLEOTIDE SEQUENCE [LARGE SCALE GENOMIC DNA]</scope>
    <source>
        <strain evidence="4">JCM 18958</strain>
    </source>
</reference>
<feature type="transmembrane region" description="Helical" evidence="2">
    <location>
        <begin position="176"/>
        <end position="195"/>
    </location>
</feature>
<organism evidence="3 4">
    <name type="scientific">Kocuria gwangalliensis</name>
    <dbReference type="NCBI Taxonomy" id="501592"/>
    <lineage>
        <taxon>Bacteria</taxon>
        <taxon>Bacillati</taxon>
        <taxon>Actinomycetota</taxon>
        <taxon>Actinomycetes</taxon>
        <taxon>Micrococcales</taxon>
        <taxon>Micrococcaceae</taxon>
        <taxon>Kocuria</taxon>
    </lineage>
</organism>
<feature type="transmembrane region" description="Helical" evidence="2">
    <location>
        <begin position="6"/>
        <end position="25"/>
    </location>
</feature>
<dbReference type="Proteomes" id="UP001501446">
    <property type="component" value="Unassembled WGS sequence"/>
</dbReference>
<evidence type="ECO:0000313" key="4">
    <source>
        <dbReference type="Proteomes" id="UP001501446"/>
    </source>
</evidence>
<feature type="transmembrane region" description="Helical" evidence="2">
    <location>
        <begin position="363"/>
        <end position="386"/>
    </location>
</feature>
<feature type="transmembrane region" description="Helical" evidence="2">
    <location>
        <begin position="253"/>
        <end position="271"/>
    </location>
</feature>
<feature type="compositionally biased region" description="Basic residues" evidence="1">
    <location>
        <begin position="463"/>
        <end position="472"/>
    </location>
</feature>
<evidence type="ECO:0000256" key="2">
    <source>
        <dbReference type="SAM" id="Phobius"/>
    </source>
</evidence>
<feature type="transmembrane region" description="Helical" evidence="2">
    <location>
        <begin position="204"/>
        <end position="224"/>
    </location>
</feature>
<feature type="transmembrane region" description="Helical" evidence="2">
    <location>
        <begin position="78"/>
        <end position="99"/>
    </location>
</feature>
<proteinExistence type="predicted"/>
<keyword evidence="2" id="KW-1133">Transmembrane helix</keyword>
<dbReference type="EMBL" id="BAABLN010000029">
    <property type="protein sequence ID" value="GAA4700613.1"/>
    <property type="molecule type" value="Genomic_DNA"/>
</dbReference>
<name>A0ABP8X8M6_9MICC</name>
<keyword evidence="2" id="KW-0472">Membrane</keyword>
<accession>A0ABP8X8M6</accession>
<evidence type="ECO:0008006" key="5">
    <source>
        <dbReference type="Google" id="ProtNLM"/>
    </source>
</evidence>
<feature type="transmembrane region" description="Helical" evidence="2">
    <location>
        <begin position="398"/>
        <end position="417"/>
    </location>
</feature>
<gene>
    <name evidence="3" type="ORF">GCM10025781_18630</name>
</gene>
<evidence type="ECO:0000256" key="1">
    <source>
        <dbReference type="SAM" id="MobiDB-lite"/>
    </source>
</evidence>
<feature type="region of interest" description="Disordered" evidence="1">
    <location>
        <begin position="451"/>
        <end position="472"/>
    </location>
</feature>
<protein>
    <recommendedName>
        <fullName evidence="5">Oligosaccharide repeat unit polymerase</fullName>
    </recommendedName>
</protein>
<dbReference type="RefSeq" id="WP_345311303.1">
    <property type="nucleotide sequence ID" value="NZ_BAABLN010000029.1"/>
</dbReference>
<evidence type="ECO:0000313" key="3">
    <source>
        <dbReference type="EMBL" id="GAA4700613.1"/>
    </source>
</evidence>
<feature type="transmembrane region" description="Helical" evidence="2">
    <location>
        <begin position="423"/>
        <end position="441"/>
    </location>
</feature>
<comment type="caution">
    <text evidence="3">The sequence shown here is derived from an EMBL/GenBank/DDBJ whole genome shotgun (WGS) entry which is preliminary data.</text>
</comment>
<feature type="transmembrane region" description="Helical" evidence="2">
    <location>
        <begin position="230"/>
        <end position="246"/>
    </location>
</feature>